<gene>
    <name evidence="2" type="ORF">BU16DRAFT_585780</name>
</gene>
<evidence type="ECO:0000313" key="2">
    <source>
        <dbReference type="EMBL" id="KAF2490584.1"/>
    </source>
</evidence>
<feature type="region of interest" description="Disordered" evidence="1">
    <location>
        <begin position="115"/>
        <end position="181"/>
    </location>
</feature>
<evidence type="ECO:0000313" key="3">
    <source>
        <dbReference type="Proteomes" id="UP000799750"/>
    </source>
</evidence>
<dbReference type="EMBL" id="MU004197">
    <property type="protein sequence ID" value="KAF2490584.1"/>
    <property type="molecule type" value="Genomic_DNA"/>
</dbReference>
<organism evidence="2 3">
    <name type="scientific">Lophium mytilinum</name>
    <dbReference type="NCBI Taxonomy" id="390894"/>
    <lineage>
        <taxon>Eukaryota</taxon>
        <taxon>Fungi</taxon>
        <taxon>Dikarya</taxon>
        <taxon>Ascomycota</taxon>
        <taxon>Pezizomycotina</taxon>
        <taxon>Dothideomycetes</taxon>
        <taxon>Pleosporomycetidae</taxon>
        <taxon>Mytilinidiales</taxon>
        <taxon>Mytilinidiaceae</taxon>
        <taxon>Lophium</taxon>
    </lineage>
</organism>
<protein>
    <submittedName>
        <fullName evidence="2">Uncharacterized protein</fullName>
    </submittedName>
</protein>
<keyword evidence="3" id="KW-1185">Reference proteome</keyword>
<dbReference type="AlphaFoldDB" id="A0A6A6QEY8"/>
<feature type="compositionally biased region" description="Pro residues" evidence="1">
    <location>
        <begin position="146"/>
        <end position="160"/>
    </location>
</feature>
<proteinExistence type="predicted"/>
<feature type="compositionally biased region" description="Polar residues" evidence="1">
    <location>
        <begin position="129"/>
        <end position="143"/>
    </location>
</feature>
<sequence length="181" mass="19357">MFHGTPVPSHHIAKPFYSQQYSATGEPSIPLRRPSYDAMEGVIFTGPALPFYSQVAPSGPNMDFARNGGVRFNNEQYGTPSQAFGPTQPSYGPMEDVTPTAYSHLSTAFSYPSYGGRNPDPDAMDVDSTGPTLSTGSAFSTGPNPFVAPSPFAGPPPTGPAPRNGRVFAKPRRRFGGQNRR</sequence>
<evidence type="ECO:0000256" key="1">
    <source>
        <dbReference type="SAM" id="MobiDB-lite"/>
    </source>
</evidence>
<feature type="compositionally biased region" description="Basic residues" evidence="1">
    <location>
        <begin position="169"/>
        <end position="181"/>
    </location>
</feature>
<accession>A0A6A6QEY8</accession>
<name>A0A6A6QEY8_9PEZI</name>
<dbReference type="Proteomes" id="UP000799750">
    <property type="component" value="Unassembled WGS sequence"/>
</dbReference>
<reference evidence="2" key="1">
    <citation type="journal article" date="2020" name="Stud. Mycol.">
        <title>101 Dothideomycetes genomes: a test case for predicting lifestyles and emergence of pathogens.</title>
        <authorList>
            <person name="Haridas S."/>
            <person name="Albert R."/>
            <person name="Binder M."/>
            <person name="Bloem J."/>
            <person name="Labutti K."/>
            <person name="Salamov A."/>
            <person name="Andreopoulos B."/>
            <person name="Baker S."/>
            <person name="Barry K."/>
            <person name="Bills G."/>
            <person name="Bluhm B."/>
            <person name="Cannon C."/>
            <person name="Castanera R."/>
            <person name="Culley D."/>
            <person name="Daum C."/>
            <person name="Ezra D."/>
            <person name="Gonzalez J."/>
            <person name="Henrissat B."/>
            <person name="Kuo A."/>
            <person name="Liang C."/>
            <person name="Lipzen A."/>
            <person name="Lutzoni F."/>
            <person name="Magnuson J."/>
            <person name="Mondo S."/>
            <person name="Nolan M."/>
            <person name="Ohm R."/>
            <person name="Pangilinan J."/>
            <person name="Park H.-J."/>
            <person name="Ramirez L."/>
            <person name="Alfaro M."/>
            <person name="Sun H."/>
            <person name="Tritt A."/>
            <person name="Yoshinaga Y."/>
            <person name="Zwiers L.-H."/>
            <person name="Turgeon B."/>
            <person name="Goodwin S."/>
            <person name="Spatafora J."/>
            <person name="Crous P."/>
            <person name="Grigoriev I."/>
        </authorList>
    </citation>
    <scope>NUCLEOTIDE SEQUENCE</scope>
    <source>
        <strain evidence="2">CBS 269.34</strain>
    </source>
</reference>